<evidence type="ECO:0000313" key="4">
    <source>
        <dbReference type="EMBL" id="NCU53038.1"/>
    </source>
</evidence>
<dbReference type="PANTHER" id="PTHR47649:SF1">
    <property type="entry name" value="RIBONUCLEASE D"/>
    <property type="match status" value="1"/>
</dbReference>
<dbReference type="EMBL" id="RGOB01000035">
    <property type="protein sequence ID" value="NCU53038.1"/>
    <property type="molecule type" value="Genomic_DNA"/>
</dbReference>
<evidence type="ECO:0000313" key="5">
    <source>
        <dbReference type="Proteomes" id="UP000699985"/>
    </source>
</evidence>
<dbReference type="Proteomes" id="UP000747791">
    <property type="component" value="Unassembled WGS sequence"/>
</dbReference>
<feature type="domain" description="3'-5' exonuclease" evidence="1">
    <location>
        <begin position="1"/>
        <end position="169"/>
    </location>
</feature>
<dbReference type="Pfam" id="PF01612">
    <property type="entry name" value="DNA_pol_A_exo1"/>
    <property type="match status" value="1"/>
</dbReference>
<proteinExistence type="predicted"/>
<name>A0A966HQU5_9PROT</name>
<dbReference type="Gene3D" id="3.30.420.10">
    <property type="entry name" value="Ribonuclease H-like superfamily/Ribonuclease H"/>
    <property type="match status" value="1"/>
</dbReference>
<gene>
    <name evidence="2" type="ORF">EBV32_01565</name>
    <name evidence="3" type="ORF">EBX29_02385</name>
    <name evidence="4" type="ORF">EBX74_01860</name>
</gene>
<dbReference type="InterPro" id="IPR036397">
    <property type="entry name" value="RNaseH_sf"/>
</dbReference>
<reference evidence="3" key="1">
    <citation type="submission" date="2018-10" db="EMBL/GenBank/DDBJ databases">
        <title>Iterative Subtractive Binning of Freshwater Chronoseries Metagenomes Recovers Nearly Complete Genomes from over Four Hundred Novel Species.</title>
        <authorList>
            <person name="Rodriguez-R L.M."/>
            <person name="Tsementzi D."/>
            <person name="Luo C."/>
            <person name="Konstantinidis K.T."/>
        </authorList>
    </citation>
    <scope>NUCLEOTIDE SEQUENCE</scope>
    <source>
        <strain evidence="2">WB7_6_001</strain>
        <strain evidence="3">WB8_1A_003</strain>
        <strain evidence="4">WB8_2A_004</strain>
    </source>
</reference>
<sequence>MKVKIHKNDLPNNLSLGKIIAIDTETMGLDYKRDPLCLVQMSSGNEEVHLIQINRKTFKADNLKKILEDNNIKKIFQFARFDLAVLNYYLKAEINNVYCTKIASKIGRTYTDKHGLKDLCKELLNIELSKQMQSSDWGAETLTEQQVNYAASDVLYLHKIKVELDKILIREKRMELAEHCFNFLKHRVTLDLAGWNNQDIFAH</sequence>
<dbReference type="PANTHER" id="PTHR47649">
    <property type="entry name" value="RIBONUCLEASE D"/>
    <property type="match status" value="1"/>
</dbReference>
<dbReference type="GO" id="GO:0008408">
    <property type="term" value="F:3'-5' exonuclease activity"/>
    <property type="evidence" value="ECO:0007669"/>
    <property type="project" value="InterPro"/>
</dbReference>
<organism evidence="3 5">
    <name type="scientific">Candidatus Fonsibacter lacus</name>
    <dbReference type="NCBI Taxonomy" id="2576439"/>
    <lineage>
        <taxon>Bacteria</taxon>
        <taxon>Pseudomonadati</taxon>
        <taxon>Pseudomonadota</taxon>
        <taxon>Alphaproteobacteria</taxon>
        <taxon>Candidatus Pelagibacterales</taxon>
        <taxon>Candidatus Pelagibacterales incertae sedis</taxon>
        <taxon>Candidatus Fonsibacter</taxon>
    </lineage>
</organism>
<dbReference type="GO" id="GO:0003676">
    <property type="term" value="F:nucleic acid binding"/>
    <property type="evidence" value="ECO:0007669"/>
    <property type="project" value="InterPro"/>
</dbReference>
<comment type="caution">
    <text evidence="3">The sequence shown here is derived from an EMBL/GenBank/DDBJ whole genome shotgun (WGS) entry which is preliminary data.</text>
</comment>
<dbReference type="CDD" id="cd06142">
    <property type="entry name" value="RNaseD_exo"/>
    <property type="match status" value="1"/>
</dbReference>
<dbReference type="SMART" id="SM00474">
    <property type="entry name" value="35EXOc"/>
    <property type="match status" value="1"/>
</dbReference>
<dbReference type="Proteomes" id="UP000713222">
    <property type="component" value="Unassembled WGS sequence"/>
</dbReference>
<dbReference type="InterPro" id="IPR002562">
    <property type="entry name" value="3'-5'_exonuclease_dom"/>
</dbReference>
<dbReference type="InterPro" id="IPR051086">
    <property type="entry name" value="RNase_D-like"/>
</dbReference>
<dbReference type="Proteomes" id="UP000699985">
    <property type="component" value="Unassembled WGS sequence"/>
</dbReference>
<dbReference type="AlphaFoldDB" id="A0A966HQU5"/>
<dbReference type="EMBL" id="RGET01000012">
    <property type="protein sequence ID" value="NBN87766.1"/>
    <property type="molecule type" value="Genomic_DNA"/>
</dbReference>
<protein>
    <submittedName>
        <fullName evidence="3">Ribonuclease D</fullName>
    </submittedName>
</protein>
<dbReference type="SUPFAM" id="SSF53098">
    <property type="entry name" value="Ribonuclease H-like"/>
    <property type="match status" value="1"/>
</dbReference>
<dbReference type="EMBL" id="RGMI01000091">
    <property type="protein sequence ID" value="NCU50606.1"/>
    <property type="molecule type" value="Genomic_DNA"/>
</dbReference>
<evidence type="ECO:0000313" key="3">
    <source>
        <dbReference type="EMBL" id="NCU50606.1"/>
    </source>
</evidence>
<dbReference type="InterPro" id="IPR012337">
    <property type="entry name" value="RNaseH-like_sf"/>
</dbReference>
<evidence type="ECO:0000259" key="1">
    <source>
        <dbReference type="SMART" id="SM00474"/>
    </source>
</evidence>
<evidence type="ECO:0000313" key="2">
    <source>
        <dbReference type="EMBL" id="NBN87766.1"/>
    </source>
</evidence>
<dbReference type="GO" id="GO:0006139">
    <property type="term" value="P:nucleobase-containing compound metabolic process"/>
    <property type="evidence" value="ECO:0007669"/>
    <property type="project" value="InterPro"/>
</dbReference>
<accession>A0A966HQU5</accession>